<keyword evidence="10" id="KW-0732">Signal</keyword>
<keyword evidence="2" id="KW-0723">Serine/threonine-protein kinase</keyword>
<keyword evidence="6 9" id="KW-0067">ATP-binding</keyword>
<dbReference type="PROSITE" id="PS50011">
    <property type="entry name" value="PROTEIN_KINASE_DOM"/>
    <property type="match status" value="1"/>
</dbReference>
<comment type="catalytic activity">
    <reaction evidence="7">
        <text>L-threonyl-[protein] + ATP = O-phospho-L-threonyl-[protein] + ADP + H(+)</text>
        <dbReference type="Rhea" id="RHEA:46608"/>
        <dbReference type="Rhea" id="RHEA-COMP:11060"/>
        <dbReference type="Rhea" id="RHEA-COMP:11605"/>
        <dbReference type="ChEBI" id="CHEBI:15378"/>
        <dbReference type="ChEBI" id="CHEBI:30013"/>
        <dbReference type="ChEBI" id="CHEBI:30616"/>
        <dbReference type="ChEBI" id="CHEBI:61977"/>
        <dbReference type="ChEBI" id="CHEBI:456216"/>
        <dbReference type="EC" id="2.7.11.1"/>
    </reaction>
</comment>
<dbReference type="PANTHER" id="PTHR47989:SF71">
    <property type="entry name" value="PROTEIN KINASE DOMAIN-CONTAINING PROTEIN"/>
    <property type="match status" value="1"/>
</dbReference>
<evidence type="ECO:0000256" key="2">
    <source>
        <dbReference type="ARBA" id="ARBA00022527"/>
    </source>
</evidence>
<keyword evidence="4 9" id="KW-0547">Nucleotide-binding</keyword>
<protein>
    <recommendedName>
        <fullName evidence="1">non-specific serine/threonine protein kinase</fullName>
        <ecNumber evidence="1">2.7.11.1</ecNumber>
    </recommendedName>
</protein>
<evidence type="ECO:0000256" key="5">
    <source>
        <dbReference type="ARBA" id="ARBA00022777"/>
    </source>
</evidence>
<keyword evidence="5 12" id="KW-0418">Kinase</keyword>
<accession>A0A0K9Q4Q7</accession>
<feature type="chain" id="PRO_5005528155" description="non-specific serine/threonine protein kinase" evidence="10">
    <location>
        <begin position="30"/>
        <end position="518"/>
    </location>
</feature>
<evidence type="ECO:0000256" key="8">
    <source>
        <dbReference type="ARBA" id="ARBA00048679"/>
    </source>
</evidence>
<keyword evidence="13" id="KW-1185">Reference proteome</keyword>
<dbReference type="InterPro" id="IPR008271">
    <property type="entry name" value="Ser/Thr_kinase_AS"/>
</dbReference>
<evidence type="ECO:0000259" key="11">
    <source>
        <dbReference type="PROSITE" id="PS50011"/>
    </source>
</evidence>
<dbReference type="GO" id="GO:0004674">
    <property type="term" value="F:protein serine/threonine kinase activity"/>
    <property type="evidence" value="ECO:0007669"/>
    <property type="project" value="UniProtKB-KW"/>
</dbReference>
<dbReference type="STRING" id="29655.A0A0K9Q4Q7"/>
<feature type="binding site" evidence="9">
    <location>
        <position position="268"/>
    </location>
    <ligand>
        <name>ATP</name>
        <dbReference type="ChEBI" id="CHEBI:30616"/>
    </ligand>
</feature>
<evidence type="ECO:0000256" key="10">
    <source>
        <dbReference type="SAM" id="SignalP"/>
    </source>
</evidence>
<evidence type="ECO:0000313" key="12">
    <source>
        <dbReference type="EMBL" id="KMZ76258.1"/>
    </source>
</evidence>
<dbReference type="GO" id="GO:0005524">
    <property type="term" value="F:ATP binding"/>
    <property type="evidence" value="ECO:0007669"/>
    <property type="project" value="UniProtKB-UniRule"/>
</dbReference>
<sequence length="518" mass="58626">MSSSTLSLDSMLVLVVIVTIIIYPSSASAASEDFRTTHLRNLCGSPEYSVISHAGVLSGSVESADRRVLFCKALEACKETEWKKRITARFCSGEHTVQSLLPSSKVRFKRESPRKLMPPLRSVVSSGNLWKDQIHSNYQDDPSANPKQVIAATPIALLFCCAFFCPCFRSQKKKSSEQHDVELINKNSLSASTSERVTFSPLRAPHNPSKFVSPRLKRSESVHVNLSQIIKATHNFSQSHIIGEGGFGTIYKAKFPDGQIYAVKRAKKEHFEALNMEFKSEVDLLTHIEHRSLVKLVGYINQKNERILISEYFPNGTLRDHLDCLGGKYLDFSQRLEIAIDIAHALTYLHMFSEKQVIHRDVKSSNILLTENLRAKVSDFGFARIVSPDENETHVVTQVRGTAGYIDPEYTRTRKLTSKSDVYSFGVLLIEIFSGRRPVERSNPMEERITIRWAFSKYTQGKMREILDPLLKEEIHGEVLRRLLAVAFECAAPTREDRPSMDRVAESLWAIRKDHGLL</sequence>
<dbReference type="PROSITE" id="PS00107">
    <property type="entry name" value="PROTEIN_KINASE_ATP"/>
    <property type="match status" value="1"/>
</dbReference>
<evidence type="ECO:0000256" key="6">
    <source>
        <dbReference type="ARBA" id="ARBA00022840"/>
    </source>
</evidence>
<dbReference type="Proteomes" id="UP000036987">
    <property type="component" value="Unassembled WGS sequence"/>
</dbReference>
<dbReference type="SUPFAM" id="SSF56112">
    <property type="entry name" value="Protein kinase-like (PK-like)"/>
    <property type="match status" value="1"/>
</dbReference>
<feature type="signal peptide" evidence="10">
    <location>
        <begin position="1"/>
        <end position="29"/>
    </location>
</feature>
<dbReference type="EC" id="2.7.11.1" evidence="1"/>
<dbReference type="InterPro" id="IPR011009">
    <property type="entry name" value="Kinase-like_dom_sf"/>
</dbReference>
<dbReference type="OMA" id="CESDHFT"/>
<dbReference type="OrthoDB" id="4062651at2759"/>
<dbReference type="InterPro" id="IPR000719">
    <property type="entry name" value="Prot_kinase_dom"/>
</dbReference>
<proteinExistence type="predicted"/>
<dbReference type="GO" id="GO:0004672">
    <property type="term" value="F:protein kinase activity"/>
    <property type="evidence" value="ECO:0000318"/>
    <property type="project" value="GO_Central"/>
</dbReference>
<organism evidence="12 13">
    <name type="scientific">Zostera marina</name>
    <name type="common">Eelgrass</name>
    <dbReference type="NCBI Taxonomy" id="29655"/>
    <lineage>
        <taxon>Eukaryota</taxon>
        <taxon>Viridiplantae</taxon>
        <taxon>Streptophyta</taxon>
        <taxon>Embryophyta</taxon>
        <taxon>Tracheophyta</taxon>
        <taxon>Spermatophyta</taxon>
        <taxon>Magnoliopsida</taxon>
        <taxon>Liliopsida</taxon>
        <taxon>Zosteraceae</taxon>
        <taxon>Zostera</taxon>
    </lineage>
</organism>
<evidence type="ECO:0000256" key="3">
    <source>
        <dbReference type="ARBA" id="ARBA00022679"/>
    </source>
</evidence>
<dbReference type="PROSITE" id="PS00108">
    <property type="entry name" value="PROTEIN_KINASE_ST"/>
    <property type="match status" value="1"/>
</dbReference>
<dbReference type="Gene3D" id="3.30.200.20">
    <property type="entry name" value="Phosphorylase Kinase, domain 1"/>
    <property type="match status" value="1"/>
</dbReference>
<comment type="catalytic activity">
    <reaction evidence="8">
        <text>L-seryl-[protein] + ATP = O-phospho-L-seryl-[protein] + ADP + H(+)</text>
        <dbReference type="Rhea" id="RHEA:17989"/>
        <dbReference type="Rhea" id="RHEA-COMP:9863"/>
        <dbReference type="Rhea" id="RHEA-COMP:11604"/>
        <dbReference type="ChEBI" id="CHEBI:15378"/>
        <dbReference type="ChEBI" id="CHEBI:29999"/>
        <dbReference type="ChEBI" id="CHEBI:30616"/>
        <dbReference type="ChEBI" id="CHEBI:83421"/>
        <dbReference type="ChEBI" id="CHEBI:456216"/>
        <dbReference type="EC" id="2.7.11.1"/>
    </reaction>
</comment>
<dbReference type="SMART" id="SM00220">
    <property type="entry name" value="S_TKc"/>
    <property type="match status" value="1"/>
</dbReference>
<keyword evidence="12" id="KW-0675">Receptor</keyword>
<feature type="domain" description="Protein kinase" evidence="11">
    <location>
        <begin position="236"/>
        <end position="518"/>
    </location>
</feature>
<dbReference type="GO" id="GO:0005886">
    <property type="term" value="C:plasma membrane"/>
    <property type="evidence" value="ECO:0000318"/>
    <property type="project" value="GO_Central"/>
</dbReference>
<comment type="caution">
    <text evidence="12">The sequence shown here is derived from an EMBL/GenBank/DDBJ whole genome shotgun (WGS) entry which is preliminary data.</text>
</comment>
<reference evidence="13" key="1">
    <citation type="journal article" date="2016" name="Nature">
        <title>The genome of the seagrass Zostera marina reveals angiosperm adaptation to the sea.</title>
        <authorList>
            <person name="Olsen J.L."/>
            <person name="Rouze P."/>
            <person name="Verhelst B."/>
            <person name="Lin Y.-C."/>
            <person name="Bayer T."/>
            <person name="Collen J."/>
            <person name="Dattolo E."/>
            <person name="De Paoli E."/>
            <person name="Dittami S."/>
            <person name="Maumus F."/>
            <person name="Michel G."/>
            <person name="Kersting A."/>
            <person name="Lauritano C."/>
            <person name="Lohaus R."/>
            <person name="Toepel M."/>
            <person name="Tonon T."/>
            <person name="Vanneste K."/>
            <person name="Amirebrahimi M."/>
            <person name="Brakel J."/>
            <person name="Bostroem C."/>
            <person name="Chovatia M."/>
            <person name="Grimwood J."/>
            <person name="Jenkins J.W."/>
            <person name="Jueterbock A."/>
            <person name="Mraz A."/>
            <person name="Stam W.T."/>
            <person name="Tice H."/>
            <person name="Bornberg-Bauer E."/>
            <person name="Green P.J."/>
            <person name="Pearson G.A."/>
            <person name="Procaccini G."/>
            <person name="Duarte C.M."/>
            <person name="Schmutz J."/>
            <person name="Reusch T.B.H."/>
            <person name="Van de Peer Y."/>
        </authorList>
    </citation>
    <scope>NUCLEOTIDE SEQUENCE [LARGE SCALE GENOMIC DNA]</scope>
    <source>
        <strain evidence="13">cv. Finnish</strain>
    </source>
</reference>
<dbReference type="InterPro" id="IPR017441">
    <property type="entry name" value="Protein_kinase_ATP_BS"/>
</dbReference>
<dbReference type="Gene3D" id="1.10.510.10">
    <property type="entry name" value="Transferase(Phosphotransferase) domain 1"/>
    <property type="match status" value="1"/>
</dbReference>
<evidence type="ECO:0000256" key="7">
    <source>
        <dbReference type="ARBA" id="ARBA00047899"/>
    </source>
</evidence>
<evidence type="ECO:0000256" key="4">
    <source>
        <dbReference type="ARBA" id="ARBA00022741"/>
    </source>
</evidence>
<evidence type="ECO:0000256" key="9">
    <source>
        <dbReference type="PROSITE-ProRule" id="PRU10141"/>
    </source>
</evidence>
<evidence type="ECO:0000313" key="13">
    <source>
        <dbReference type="Proteomes" id="UP000036987"/>
    </source>
</evidence>
<name>A0A0K9Q4Q7_ZOSMR</name>
<keyword evidence="3" id="KW-0808">Transferase</keyword>
<dbReference type="CDD" id="cd14066">
    <property type="entry name" value="STKc_IRAK"/>
    <property type="match status" value="1"/>
</dbReference>
<dbReference type="FunFam" id="1.10.510.10:FF:000300">
    <property type="entry name" value="Calmodulin-binding receptor-like cytoplasmic kinase 3"/>
    <property type="match status" value="1"/>
</dbReference>
<dbReference type="Pfam" id="PF00069">
    <property type="entry name" value="Pkinase"/>
    <property type="match status" value="1"/>
</dbReference>
<gene>
    <name evidence="12" type="ORF">ZOSMA_104G00100</name>
</gene>
<dbReference type="AlphaFoldDB" id="A0A0K9Q4Q7"/>
<dbReference type="EMBL" id="LFYR01000056">
    <property type="protein sequence ID" value="KMZ76258.1"/>
    <property type="molecule type" value="Genomic_DNA"/>
</dbReference>
<dbReference type="PANTHER" id="PTHR47989">
    <property type="entry name" value="OS01G0750732 PROTEIN"/>
    <property type="match status" value="1"/>
</dbReference>
<evidence type="ECO:0000256" key="1">
    <source>
        <dbReference type="ARBA" id="ARBA00012513"/>
    </source>
</evidence>